<reference evidence="3" key="1">
    <citation type="submission" date="2016-10" db="EMBL/GenBank/DDBJ databases">
        <authorList>
            <person name="de Groot N.N."/>
        </authorList>
    </citation>
    <scope>NUCLEOTIDE SEQUENCE</scope>
</reference>
<dbReference type="EMBL" id="FPHN01000150">
    <property type="protein sequence ID" value="SFV63112.1"/>
    <property type="molecule type" value="Genomic_DNA"/>
</dbReference>
<sequence>MKVLFTISSLQSGGAERVLSTLANYWSRKGWDITILVVSSKNRFYKIDENIKIISLLDNYKSSSSKLQILYYIKGIRETIKSEKPDIVISFITLMNILVLLATRGLNVPILISERNYFDQLRKKSLKVLRRVLYPKSSAMVVLSEYDYNKYDYVDSKKIIFNPLNIENILDVNIDNKEKILIAVGSLSYQKGFSMLIEALSKIDFKGWKFLIIGEGSLREELEELIREYNLEDNVYLIGKKSNIFDYYKKASIFVLSSLYEGFPNVLAEAMAHGCASVAFDCKTGPSEMINDGVNGYLVEANNIDLLSKRIESLIDNGNIRKKFSEESLKIKEKLELNKITAIWESYIVETIKSQKG</sequence>
<dbReference type="EC" id="2.4.1.-" evidence="3"/>
<dbReference type="Gene3D" id="3.40.50.2000">
    <property type="entry name" value="Glycogen Phosphorylase B"/>
    <property type="match status" value="2"/>
</dbReference>
<dbReference type="InterPro" id="IPR001296">
    <property type="entry name" value="Glyco_trans_1"/>
</dbReference>
<dbReference type="Pfam" id="PF13439">
    <property type="entry name" value="Glyco_transf_4"/>
    <property type="match status" value="1"/>
</dbReference>
<dbReference type="Pfam" id="PF00534">
    <property type="entry name" value="Glycos_transf_1"/>
    <property type="match status" value="1"/>
</dbReference>
<gene>
    <name evidence="3" type="ORF">MNB_SV-14-670</name>
</gene>
<dbReference type="GO" id="GO:0016757">
    <property type="term" value="F:glycosyltransferase activity"/>
    <property type="evidence" value="ECO:0007669"/>
    <property type="project" value="UniProtKB-KW"/>
</dbReference>
<dbReference type="SUPFAM" id="SSF53756">
    <property type="entry name" value="UDP-Glycosyltransferase/glycogen phosphorylase"/>
    <property type="match status" value="1"/>
</dbReference>
<feature type="domain" description="Glycosyl transferase family 1" evidence="1">
    <location>
        <begin position="172"/>
        <end position="328"/>
    </location>
</feature>
<dbReference type="InterPro" id="IPR028098">
    <property type="entry name" value="Glyco_trans_4-like_N"/>
</dbReference>
<evidence type="ECO:0000313" key="3">
    <source>
        <dbReference type="EMBL" id="SFV63112.1"/>
    </source>
</evidence>
<dbReference type="PANTHER" id="PTHR12526">
    <property type="entry name" value="GLYCOSYLTRANSFERASE"/>
    <property type="match status" value="1"/>
</dbReference>
<organism evidence="3">
    <name type="scientific">hydrothermal vent metagenome</name>
    <dbReference type="NCBI Taxonomy" id="652676"/>
    <lineage>
        <taxon>unclassified sequences</taxon>
        <taxon>metagenomes</taxon>
        <taxon>ecological metagenomes</taxon>
    </lineage>
</organism>
<keyword evidence="3" id="KW-0328">Glycosyltransferase</keyword>
<feature type="domain" description="Glycosyltransferase subfamily 4-like N-terminal" evidence="2">
    <location>
        <begin position="13"/>
        <end position="147"/>
    </location>
</feature>
<protein>
    <submittedName>
        <fullName evidence="3">Alpha-1,4-N-acetylgalactosamine transferase PglH</fullName>
        <ecNumber evidence="3">2.4.1.-</ecNumber>
    </submittedName>
</protein>
<dbReference type="CDD" id="cd03820">
    <property type="entry name" value="GT4_AmsD-like"/>
    <property type="match status" value="1"/>
</dbReference>
<accession>A0A1W1CBL7</accession>
<dbReference type="AlphaFoldDB" id="A0A1W1CBL7"/>
<evidence type="ECO:0000259" key="2">
    <source>
        <dbReference type="Pfam" id="PF13439"/>
    </source>
</evidence>
<dbReference type="PANTHER" id="PTHR12526:SF630">
    <property type="entry name" value="GLYCOSYLTRANSFERASE"/>
    <property type="match status" value="1"/>
</dbReference>
<keyword evidence="3" id="KW-0808">Transferase</keyword>
<name>A0A1W1CBL7_9ZZZZ</name>
<evidence type="ECO:0000259" key="1">
    <source>
        <dbReference type="Pfam" id="PF00534"/>
    </source>
</evidence>
<proteinExistence type="predicted"/>